<comment type="caution">
    <text evidence="11">The sequence shown here is derived from an EMBL/GenBank/DDBJ whole genome shotgun (WGS) entry which is preliminary data.</text>
</comment>
<keyword evidence="11" id="KW-0121">Carboxypeptidase</keyword>
<evidence type="ECO:0000259" key="10">
    <source>
        <dbReference type="Pfam" id="PF00768"/>
    </source>
</evidence>
<evidence type="ECO:0000313" key="12">
    <source>
        <dbReference type="Proteomes" id="UP000588647"/>
    </source>
</evidence>
<evidence type="ECO:0000256" key="1">
    <source>
        <dbReference type="ARBA" id="ARBA00007164"/>
    </source>
</evidence>
<evidence type="ECO:0000256" key="5">
    <source>
        <dbReference type="ARBA" id="ARBA00022984"/>
    </source>
</evidence>
<feature type="active site" description="Acyl-ester intermediate" evidence="7">
    <location>
        <position position="87"/>
    </location>
</feature>
<dbReference type="GO" id="GO:0009002">
    <property type="term" value="F:serine-type D-Ala-D-Ala carboxypeptidase activity"/>
    <property type="evidence" value="ECO:0007669"/>
    <property type="project" value="UniProtKB-EC"/>
</dbReference>
<proteinExistence type="inferred from homology"/>
<dbReference type="PANTHER" id="PTHR21581">
    <property type="entry name" value="D-ALANYL-D-ALANINE CARBOXYPEPTIDASE"/>
    <property type="match status" value="1"/>
</dbReference>
<dbReference type="RefSeq" id="WP_252920294.1">
    <property type="nucleotide sequence ID" value="NZ_JAAAMM010000005.1"/>
</dbReference>
<dbReference type="Proteomes" id="UP000588647">
    <property type="component" value="Unassembled WGS sequence"/>
</dbReference>
<dbReference type="Gene3D" id="3.40.710.10">
    <property type="entry name" value="DD-peptidase/beta-lactamase superfamily"/>
    <property type="match status" value="1"/>
</dbReference>
<dbReference type="InterPro" id="IPR018044">
    <property type="entry name" value="Peptidase_S11"/>
</dbReference>
<dbReference type="EMBL" id="JACIEM010000005">
    <property type="protein sequence ID" value="MBB4004516.1"/>
    <property type="molecule type" value="Genomic_DNA"/>
</dbReference>
<dbReference type="Pfam" id="PF00768">
    <property type="entry name" value="Peptidase_S11"/>
    <property type="match status" value="1"/>
</dbReference>
<feature type="domain" description="Peptidase S11 D-alanyl-D-alanine carboxypeptidase A N-terminal" evidence="10">
    <location>
        <begin position="54"/>
        <end position="279"/>
    </location>
</feature>
<dbReference type="PRINTS" id="PR00725">
    <property type="entry name" value="DADACBPTASE1"/>
</dbReference>
<dbReference type="PROSITE" id="PS51257">
    <property type="entry name" value="PROKAR_LIPOPROTEIN"/>
    <property type="match status" value="1"/>
</dbReference>
<keyword evidence="6" id="KW-0961">Cell wall biogenesis/degradation</keyword>
<keyword evidence="2" id="KW-0732">Signal</keyword>
<evidence type="ECO:0000256" key="9">
    <source>
        <dbReference type="RuleBase" id="RU004016"/>
    </source>
</evidence>
<dbReference type="GO" id="GO:0008360">
    <property type="term" value="P:regulation of cell shape"/>
    <property type="evidence" value="ECO:0007669"/>
    <property type="project" value="UniProtKB-KW"/>
</dbReference>
<keyword evidence="5" id="KW-0573">Peptidoglycan synthesis</keyword>
<evidence type="ECO:0000256" key="2">
    <source>
        <dbReference type="ARBA" id="ARBA00022729"/>
    </source>
</evidence>
<keyword evidence="12" id="KW-1185">Reference proteome</keyword>
<name>A0A7W6HGB8_9HYPH</name>
<protein>
    <submittedName>
        <fullName evidence="11">D-alanyl-D-alanine carboxypeptidase</fullName>
        <ecNumber evidence="11">3.4.16.4</ecNumber>
    </submittedName>
</protein>
<dbReference type="GO" id="GO:0071555">
    <property type="term" value="P:cell wall organization"/>
    <property type="evidence" value="ECO:0007669"/>
    <property type="project" value="UniProtKB-KW"/>
</dbReference>
<comment type="similarity">
    <text evidence="1 9">Belongs to the peptidase S11 family.</text>
</comment>
<evidence type="ECO:0000256" key="6">
    <source>
        <dbReference type="ARBA" id="ARBA00023316"/>
    </source>
</evidence>
<evidence type="ECO:0000256" key="4">
    <source>
        <dbReference type="ARBA" id="ARBA00022960"/>
    </source>
</evidence>
<sequence>MNGNRFRRFCLIDAPKAAVVAFLALSLVACRSTELTSAGLLPYASTSATDIALGEPEIRGVSTLVLDYQSGRTLYADAEDGLRYPASLTKMMTLYLLFETVASGKLSLGSELVVSENAAAQVPSKLGLKPGSTIRVADAAQALAVKSANDVATTIAENLGGSEPAFAAAMTAKARSLGMRHTRFVNASGLPDPRQVSTARDLATLARALLARFPAYAPMFSKTGFDYGGRHYTATNKLLGKVPGVDGLKTGYIRDSGFHLIATATRGGHRILVVVMGGRSGRERDAYVTELIDRYLGAAPIVAFSGAPSYAPGITVE</sequence>
<dbReference type="GO" id="GO:0006508">
    <property type="term" value="P:proteolysis"/>
    <property type="evidence" value="ECO:0007669"/>
    <property type="project" value="InterPro"/>
</dbReference>
<dbReference type="AlphaFoldDB" id="A0A7W6HGB8"/>
<keyword evidence="3 11" id="KW-0378">Hydrolase</keyword>
<reference evidence="11 12" key="1">
    <citation type="submission" date="2020-08" db="EMBL/GenBank/DDBJ databases">
        <title>Genomic Encyclopedia of Type Strains, Phase IV (KMG-IV): sequencing the most valuable type-strain genomes for metagenomic binning, comparative biology and taxonomic classification.</title>
        <authorList>
            <person name="Goeker M."/>
        </authorList>
    </citation>
    <scope>NUCLEOTIDE SEQUENCE [LARGE SCALE GENOMIC DNA]</scope>
    <source>
        <strain evidence="11 12">DSM 103570</strain>
    </source>
</reference>
<evidence type="ECO:0000313" key="11">
    <source>
        <dbReference type="EMBL" id="MBB4004516.1"/>
    </source>
</evidence>
<dbReference type="InterPro" id="IPR012338">
    <property type="entry name" value="Beta-lactam/transpept-like"/>
</dbReference>
<feature type="active site" description="Proton acceptor" evidence="7">
    <location>
        <position position="90"/>
    </location>
</feature>
<dbReference type="GO" id="GO:0009252">
    <property type="term" value="P:peptidoglycan biosynthetic process"/>
    <property type="evidence" value="ECO:0007669"/>
    <property type="project" value="UniProtKB-KW"/>
</dbReference>
<evidence type="ECO:0000256" key="3">
    <source>
        <dbReference type="ARBA" id="ARBA00022801"/>
    </source>
</evidence>
<feature type="active site" evidence="7">
    <location>
        <position position="147"/>
    </location>
</feature>
<feature type="binding site" evidence="8">
    <location>
        <position position="249"/>
    </location>
    <ligand>
        <name>substrate</name>
    </ligand>
</feature>
<dbReference type="SUPFAM" id="SSF56601">
    <property type="entry name" value="beta-lactamase/transpeptidase-like"/>
    <property type="match status" value="1"/>
</dbReference>
<keyword evidence="4" id="KW-0133">Cell shape</keyword>
<gene>
    <name evidence="11" type="ORF">GGR03_003611</name>
</gene>
<evidence type="ECO:0000256" key="7">
    <source>
        <dbReference type="PIRSR" id="PIRSR618044-1"/>
    </source>
</evidence>
<dbReference type="PANTHER" id="PTHR21581:SF6">
    <property type="entry name" value="TRAFFICKING PROTEIN PARTICLE COMPLEX SUBUNIT 12"/>
    <property type="match status" value="1"/>
</dbReference>
<organism evidence="11 12">
    <name type="scientific">Aurantimonas endophytica</name>
    <dbReference type="NCBI Taxonomy" id="1522175"/>
    <lineage>
        <taxon>Bacteria</taxon>
        <taxon>Pseudomonadati</taxon>
        <taxon>Pseudomonadota</taxon>
        <taxon>Alphaproteobacteria</taxon>
        <taxon>Hyphomicrobiales</taxon>
        <taxon>Aurantimonadaceae</taxon>
        <taxon>Aurantimonas</taxon>
    </lineage>
</organism>
<evidence type="ECO:0000256" key="8">
    <source>
        <dbReference type="PIRSR" id="PIRSR618044-2"/>
    </source>
</evidence>
<keyword evidence="11" id="KW-0645">Protease</keyword>
<dbReference type="EC" id="3.4.16.4" evidence="11"/>
<dbReference type="InterPro" id="IPR001967">
    <property type="entry name" value="Peptidase_S11_N"/>
</dbReference>
<accession>A0A7W6HGB8</accession>